<feature type="repeat" description="WD" evidence="6">
    <location>
        <begin position="674"/>
        <end position="705"/>
    </location>
</feature>
<feature type="repeat" description="WD" evidence="6">
    <location>
        <begin position="550"/>
        <end position="591"/>
    </location>
</feature>
<dbReference type="Proteomes" id="UP000801492">
    <property type="component" value="Unassembled WGS sequence"/>
</dbReference>
<evidence type="ECO:0000256" key="6">
    <source>
        <dbReference type="PROSITE-ProRule" id="PRU00221"/>
    </source>
</evidence>
<evidence type="ECO:0000256" key="2">
    <source>
        <dbReference type="ARBA" id="ARBA00005969"/>
    </source>
</evidence>
<feature type="domain" description="Groucho/TLE N-terminal Q-rich" evidence="9">
    <location>
        <begin position="21"/>
        <end position="133"/>
    </location>
</feature>
<keyword evidence="4" id="KW-0677">Repeat</keyword>
<evidence type="ECO:0000256" key="8">
    <source>
        <dbReference type="SAM" id="MobiDB-lite"/>
    </source>
</evidence>
<evidence type="ECO:0000256" key="7">
    <source>
        <dbReference type="SAM" id="Coils"/>
    </source>
</evidence>
<evidence type="ECO:0000256" key="5">
    <source>
        <dbReference type="ARBA" id="ARBA00023242"/>
    </source>
</evidence>
<dbReference type="InterPro" id="IPR001680">
    <property type="entry name" value="WD40_rpt"/>
</dbReference>
<evidence type="ECO:0000256" key="3">
    <source>
        <dbReference type="ARBA" id="ARBA00022574"/>
    </source>
</evidence>
<keyword evidence="5" id="KW-0539">Nucleus</keyword>
<dbReference type="PANTHER" id="PTHR10814">
    <property type="entry name" value="TRANSDUCIN-LIKE ENHANCER PROTEIN"/>
    <property type="match status" value="1"/>
</dbReference>
<dbReference type="GO" id="GO:0003714">
    <property type="term" value="F:transcription corepressor activity"/>
    <property type="evidence" value="ECO:0007669"/>
    <property type="project" value="TreeGrafter"/>
</dbReference>
<dbReference type="PROSITE" id="PS50294">
    <property type="entry name" value="WD_REPEATS_REGION"/>
    <property type="match status" value="1"/>
</dbReference>
<dbReference type="Pfam" id="PF00400">
    <property type="entry name" value="WD40"/>
    <property type="match status" value="5"/>
</dbReference>
<keyword evidence="3 6" id="KW-0853">WD repeat</keyword>
<dbReference type="PROSITE" id="PS50082">
    <property type="entry name" value="WD_REPEATS_2"/>
    <property type="match status" value="3"/>
</dbReference>
<dbReference type="Pfam" id="PF03920">
    <property type="entry name" value="TLE_N"/>
    <property type="match status" value="1"/>
</dbReference>
<keyword evidence="11" id="KW-1185">Reference proteome</keyword>
<organism evidence="10 11">
    <name type="scientific">Ignelater luminosus</name>
    <name type="common">Cucubano</name>
    <name type="synonym">Pyrophorus luminosus</name>
    <dbReference type="NCBI Taxonomy" id="2038154"/>
    <lineage>
        <taxon>Eukaryota</taxon>
        <taxon>Metazoa</taxon>
        <taxon>Ecdysozoa</taxon>
        <taxon>Arthropoda</taxon>
        <taxon>Hexapoda</taxon>
        <taxon>Insecta</taxon>
        <taxon>Pterygota</taxon>
        <taxon>Neoptera</taxon>
        <taxon>Endopterygota</taxon>
        <taxon>Coleoptera</taxon>
        <taxon>Polyphaga</taxon>
        <taxon>Elateriformia</taxon>
        <taxon>Elateroidea</taxon>
        <taxon>Elateridae</taxon>
        <taxon>Agrypninae</taxon>
        <taxon>Pyrophorini</taxon>
        <taxon>Ignelater</taxon>
    </lineage>
</organism>
<dbReference type="InterPro" id="IPR036322">
    <property type="entry name" value="WD40_repeat_dom_sf"/>
</dbReference>
<dbReference type="InterPro" id="IPR019775">
    <property type="entry name" value="WD40_repeat_CS"/>
</dbReference>
<dbReference type="Gene3D" id="2.130.10.10">
    <property type="entry name" value="YVTN repeat-like/Quinoprotein amine dehydrogenase"/>
    <property type="match status" value="1"/>
</dbReference>
<protein>
    <recommendedName>
        <fullName evidence="9">Groucho/TLE N-terminal Q-rich domain-containing protein</fullName>
    </recommendedName>
</protein>
<dbReference type="CDD" id="cd00200">
    <property type="entry name" value="WD40"/>
    <property type="match status" value="1"/>
</dbReference>
<dbReference type="GO" id="GO:0005634">
    <property type="term" value="C:nucleus"/>
    <property type="evidence" value="ECO:0007669"/>
    <property type="project" value="UniProtKB-SubCell"/>
</dbReference>
<dbReference type="InterPro" id="IPR005617">
    <property type="entry name" value="Groucho/TLE_N"/>
</dbReference>
<dbReference type="InterPro" id="IPR009146">
    <property type="entry name" value="Groucho_enhance"/>
</dbReference>
<evidence type="ECO:0000259" key="9">
    <source>
        <dbReference type="Pfam" id="PF03920"/>
    </source>
</evidence>
<feature type="coiled-coil region" evidence="7">
    <location>
        <begin position="29"/>
        <end position="56"/>
    </location>
</feature>
<feature type="compositionally biased region" description="Low complexity" evidence="8">
    <location>
        <begin position="317"/>
        <end position="329"/>
    </location>
</feature>
<comment type="subcellular location">
    <subcellularLocation>
        <location evidence="1">Nucleus</location>
    </subcellularLocation>
</comment>
<sequence length="750" mass="80662">MYPTPTRHPSAAGPPPQAGQIKFTIADTLERIKEEFNFLQAQYHTLKLECEKLASEKTEMQRHYVMYYEMSYGLNVEMHKQTEIAKRLNAIIAQVLPFLAQEHQQQVATAVERAKQVTMTELNAIIGQQQQQGLQQLLQQIHAQQLPHGAHGPGLPMGPHPGLPGMGPAAGLLGFGAGLGAAGVPGAPGGPHAAVAASAHPLLKPADLHARDPTDLKRPGSVNNEERLNSVSPAERDKYRSRSPADGEQEVKRRKEDKLGHESDGEKSDQDLVVDVANEEASSPHANGEHPSLSNPGDSRENGSINGDKVKVERPPSRSGSSSSRSTPSLKSKDEKPLTPGSKPRSTTPNMPAGPGASVPKVGLGSYPPYSLAGGRGPEHLSPYNSVAPSPYARPPLLGYDGHPHSRTPNIATNGLGGISGGKPAYSFHMNGEGQLQPVPFPTDALIGPGIPRHARQINTLNHGEVVCAVTISNPTKYVYTGGKGCVKVWDISQPGSKTPVSQLDCLQRDNYIRSVKLLPDGRTLIVGGEASNLSIWDLASPTPRIKAELTSSAPACYALAISPDSKVCFSCCSDGNIAVWDLQNQTLVRQFQGHTDGASCIDISADGTKLWTGGLDNTVRSWDLREGKQLQQHDFSSQIFSLGYCPTGEWLAVGMENSHVEVLHASKPDKYQLHLHESCVLSLRFASCGKWFVSTGKDNLLNAWRTPYGASIFQSKESSSVLSCDISTDDKYIVTGSGDKKATVYEVIY</sequence>
<feature type="compositionally biased region" description="Polar residues" evidence="8">
    <location>
        <begin position="292"/>
        <end position="305"/>
    </location>
</feature>
<dbReference type="AlphaFoldDB" id="A0A8K0G3Y9"/>
<evidence type="ECO:0000313" key="10">
    <source>
        <dbReference type="EMBL" id="KAF2885106.1"/>
    </source>
</evidence>
<proteinExistence type="inferred from homology"/>
<dbReference type="SUPFAM" id="SSF50978">
    <property type="entry name" value="WD40 repeat-like"/>
    <property type="match status" value="1"/>
</dbReference>
<dbReference type="SMART" id="SM00320">
    <property type="entry name" value="WD40"/>
    <property type="match status" value="7"/>
</dbReference>
<comment type="similarity">
    <text evidence="2">Belongs to the WD repeat Groucho/TLE family.</text>
</comment>
<evidence type="ECO:0000313" key="11">
    <source>
        <dbReference type="Proteomes" id="UP000801492"/>
    </source>
</evidence>
<dbReference type="GO" id="GO:0090090">
    <property type="term" value="P:negative regulation of canonical Wnt signaling pathway"/>
    <property type="evidence" value="ECO:0007669"/>
    <property type="project" value="TreeGrafter"/>
</dbReference>
<dbReference type="PROSITE" id="PS00678">
    <property type="entry name" value="WD_REPEATS_1"/>
    <property type="match status" value="2"/>
</dbReference>
<name>A0A8K0G3Y9_IGNLU</name>
<keyword evidence="7" id="KW-0175">Coiled coil</keyword>
<dbReference type="FunFam" id="2.130.10.10:FF:000001">
    <property type="entry name" value="transducin-like enhancer protein 3 isoform X1"/>
    <property type="match status" value="1"/>
</dbReference>
<evidence type="ECO:0000256" key="4">
    <source>
        <dbReference type="ARBA" id="ARBA00022737"/>
    </source>
</evidence>
<evidence type="ECO:0000256" key="1">
    <source>
        <dbReference type="ARBA" id="ARBA00004123"/>
    </source>
</evidence>
<feature type="region of interest" description="Disordered" evidence="8">
    <location>
        <begin position="207"/>
        <end position="362"/>
    </location>
</feature>
<comment type="caution">
    <text evidence="10">The sequence shown here is derived from an EMBL/GenBank/DDBJ whole genome shotgun (WGS) entry which is preliminary data.</text>
</comment>
<dbReference type="OrthoDB" id="2624652at2759"/>
<gene>
    <name evidence="10" type="ORF">ILUMI_21070</name>
</gene>
<accession>A0A8K0G3Y9</accession>
<dbReference type="GO" id="GO:0005667">
    <property type="term" value="C:transcription regulator complex"/>
    <property type="evidence" value="ECO:0007669"/>
    <property type="project" value="TreeGrafter"/>
</dbReference>
<reference evidence="10" key="1">
    <citation type="submission" date="2019-08" db="EMBL/GenBank/DDBJ databases">
        <title>The genome of the North American firefly Photinus pyralis.</title>
        <authorList>
            <consortium name="Photinus pyralis genome working group"/>
            <person name="Fallon T.R."/>
            <person name="Sander Lower S.E."/>
            <person name="Weng J.-K."/>
        </authorList>
    </citation>
    <scope>NUCLEOTIDE SEQUENCE</scope>
    <source>
        <strain evidence="10">TRF0915ILg1</strain>
        <tissue evidence="10">Whole body</tissue>
    </source>
</reference>
<dbReference type="EMBL" id="VTPC01090038">
    <property type="protein sequence ID" value="KAF2885106.1"/>
    <property type="molecule type" value="Genomic_DNA"/>
</dbReference>
<feature type="repeat" description="WD" evidence="6">
    <location>
        <begin position="592"/>
        <end position="633"/>
    </location>
</feature>
<dbReference type="InterPro" id="IPR015943">
    <property type="entry name" value="WD40/YVTN_repeat-like_dom_sf"/>
</dbReference>
<dbReference type="PANTHER" id="PTHR10814:SF21">
    <property type="entry name" value="PROTEIN GROUCHO"/>
    <property type="match status" value="1"/>
</dbReference>
<dbReference type="PRINTS" id="PR01850">
    <property type="entry name" value="GROUCHOFAMLY"/>
</dbReference>
<feature type="compositionally biased region" description="Basic and acidic residues" evidence="8">
    <location>
        <begin position="207"/>
        <end position="270"/>
    </location>
</feature>